<dbReference type="GO" id="GO:0005576">
    <property type="term" value="C:extracellular region"/>
    <property type="evidence" value="ECO:0007669"/>
    <property type="project" value="UniProtKB-SubCell"/>
</dbReference>
<dbReference type="EMBL" id="CP003065">
    <property type="protein sequence ID" value="AEV70394.1"/>
    <property type="molecule type" value="Genomic_DNA"/>
</dbReference>
<dbReference type="KEGG" id="ccl:Clocl_3954"/>
<sequence precursor="true">MLKNLFPIALFSFIYIFTPCFNVNITSAQVINYYVSPNGNDNNPGTFEKPFKSIKKACEMVMPGGTVYLRGGIYNENITIKSSGSEQKGYITITNYPGENPILDGSGLTVPNEYTGMIFIENKSFIRISGLEIRNYKTSAVDPVPVGIHIRGSANNIEIKNNKIHNIETAAKDNRVGNAHCIAVYGTASIPAKKITIEGNEIYNCKLGSSEALAVNGNVEDFQIINNYIHDNDNIGIAVIGWENTSYTDDQARNGIIAGNTVSFISSYGNPAYGKEYCAGGIYSDGARDVIIERNRVYNCDIGIEVASEHKGKSTSNISVLNNILYNNNLTGIAFGGYDKNRGSTINCKFINNTLYNNDTKRTGCGEVLMQFSTNGNIFCNNILYSGNQNLFISNVYKENNGNIFDYNIYYSVGGAASSEWIWKNEYIQSFDKYRSITGNDKHSKFVDPQFIDLSSDLPDFHIKEGSSAINAGDPANCAEYDFDGNKRNSYQGVDCGAYEFSPVPVKNKTYTLAGYIKCNVETKYPEINKGIKVEIVQTGDYTYTDSNGYFQLPNVPYNDKGYSIKISKQTYLTRYINDMIVDKDVVIGSKAAPVILLPGDINMDGALTIDDIGLISQKLNAVSSDLSYSQVMDLNFDSVINLEDIMIIARNYGKKISDYPKILD</sequence>
<dbReference type="AlphaFoldDB" id="G8M374"/>
<name>G8M374_ACECE</name>
<dbReference type="SUPFAM" id="SSF49464">
    <property type="entry name" value="Carboxypeptidase regulatory domain-like"/>
    <property type="match status" value="1"/>
</dbReference>
<dbReference type="InterPro" id="IPR006626">
    <property type="entry name" value="PbH1"/>
</dbReference>
<dbReference type="SUPFAM" id="SSF51126">
    <property type="entry name" value="Pectin lyase-like"/>
    <property type="match status" value="1"/>
</dbReference>
<dbReference type="PANTHER" id="PTHR40088">
    <property type="entry name" value="PECTATE LYASE (EUROFUNG)"/>
    <property type="match status" value="1"/>
</dbReference>
<dbReference type="GO" id="GO:0016837">
    <property type="term" value="F:carbon-oxygen lyase activity, acting on polysaccharides"/>
    <property type="evidence" value="ECO:0007669"/>
    <property type="project" value="TreeGrafter"/>
</dbReference>
<evidence type="ECO:0000313" key="5">
    <source>
        <dbReference type="EMBL" id="AEV70394.1"/>
    </source>
</evidence>
<dbReference type="eggNOG" id="COG3420">
    <property type="taxonomic scope" value="Bacteria"/>
</dbReference>
<dbReference type="RefSeq" id="WP_014256894.1">
    <property type="nucleotide sequence ID" value="NC_016627.1"/>
</dbReference>
<dbReference type="PROSITE" id="PS51766">
    <property type="entry name" value="DOCKERIN"/>
    <property type="match status" value="1"/>
</dbReference>
<reference evidence="5 6" key="2">
    <citation type="journal article" date="2012" name="Stand. Genomic Sci.">
        <title>Complete Genome Sequence of Clostridium clariflavum DSM 19732.</title>
        <authorList>
            <person name="Izquierdo J.A."/>
            <person name="Goodwin L."/>
            <person name="Davenport K.W."/>
            <person name="Teshima H."/>
            <person name="Bruce D."/>
            <person name="Detter C."/>
            <person name="Tapia R."/>
            <person name="Han S."/>
            <person name="Land M."/>
            <person name="Hauser L."/>
            <person name="Jeffries C.D."/>
            <person name="Han J."/>
            <person name="Pitluck S."/>
            <person name="Nolan M."/>
            <person name="Chen A."/>
            <person name="Huntemann M."/>
            <person name="Mavromatis K."/>
            <person name="Mikhailova N."/>
            <person name="Liolios K."/>
            <person name="Woyke T."/>
            <person name="Lynd L.R."/>
        </authorList>
    </citation>
    <scope>NUCLEOTIDE SEQUENCE [LARGE SCALE GENOMIC DNA]</scope>
    <source>
        <strain evidence="6">DSM 19732 / NBRC 101661 / EBR45</strain>
    </source>
</reference>
<dbReference type="SMART" id="SM00710">
    <property type="entry name" value="PbH1"/>
    <property type="match status" value="8"/>
</dbReference>
<evidence type="ECO:0000259" key="4">
    <source>
        <dbReference type="PROSITE" id="PS51766"/>
    </source>
</evidence>
<dbReference type="InterPro" id="IPR039448">
    <property type="entry name" value="Beta_helix"/>
</dbReference>
<evidence type="ECO:0000256" key="3">
    <source>
        <dbReference type="ARBA" id="ARBA00022729"/>
    </source>
</evidence>
<dbReference type="PANTHER" id="PTHR40088:SF2">
    <property type="entry name" value="SECRETED SUGAR HYDROLASE"/>
    <property type="match status" value="1"/>
</dbReference>
<dbReference type="InterPro" id="IPR052052">
    <property type="entry name" value="Polysaccharide_Lyase_9"/>
</dbReference>
<dbReference type="GO" id="GO:0000272">
    <property type="term" value="P:polysaccharide catabolic process"/>
    <property type="evidence" value="ECO:0007669"/>
    <property type="project" value="InterPro"/>
</dbReference>
<dbReference type="STRING" id="720554.Clocl_3954"/>
<dbReference type="InterPro" id="IPR008969">
    <property type="entry name" value="CarboxyPept-like_regulatory"/>
</dbReference>
<evidence type="ECO:0000313" key="6">
    <source>
        <dbReference type="Proteomes" id="UP000005435"/>
    </source>
</evidence>
<dbReference type="Pfam" id="PF13229">
    <property type="entry name" value="Beta_helix"/>
    <property type="match status" value="1"/>
</dbReference>
<proteinExistence type="predicted"/>
<dbReference type="InterPro" id="IPR012334">
    <property type="entry name" value="Pectin_lyas_fold"/>
</dbReference>
<reference evidence="6" key="1">
    <citation type="submission" date="2011-12" db="EMBL/GenBank/DDBJ databases">
        <title>Complete sequence of Clostridium clariflavum DSM 19732.</title>
        <authorList>
            <consortium name="US DOE Joint Genome Institute"/>
            <person name="Lucas S."/>
            <person name="Han J."/>
            <person name="Lapidus A."/>
            <person name="Cheng J.-F."/>
            <person name="Goodwin L."/>
            <person name="Pitluck S."/>
            <person name="Peters L."/>
            <person name="Teshima H."/>
            <person name="Detter J.C."/>
            <person name="Han C."/>
            <person name="Tapia R."/>
            <person name="Land M."/>
            <person name="Hauser L."/>
            <person name="Kyrpides N."/>
            <person name="Ivanova N."/>
            <person name="Pagani I."/>
            <person name="Kitzmiller T."/>
            <person name="Lynd L."/>
            <person name="Izquierdo J."/>
            <person name="Woyke T."/>
        </authorList>
    </citation>
    <scope>NUCLEOTIDE SEQUENCE [LARGE SCALE GENOMIC DNA]</scope>
    <source>
        <strain evidence="6">DSM 19732 / NBRC 101661 / EBR45</strain>
    </source>
</reference>
<dbReference type="InterPro" id="IPR016134">
    <property type="entry name" value="Dockerin_dom"/>
</dbReference>
<accession>G8M374</accession>
<keyword evidence="2" id="KW-0964">Secreted</keyword>
<protein>
    <recommendedName>
        <fullName evidence="4">Dockerin domain-containing protein</fullName>
    </recommendedName>
</protein>
<evidence type="ECO:0000256" key="2">
    <source>
        <dbReference type="ARBA" id="ARBA00022525"/>
    </source>
</evidence>
<dbReference type="InterPro" id="IPR011050">
    <property type="entry name" value="Pectin_lyase_fold/virulence"/>
</dbReference>
<feature type="domain" description="Dockerin" evidence="4">
    <location>
        <begin position="595"/>
        <end position="662"/>
    </location>
</feature>
<organism evidence="5 6">
    <name type="scientific">Acetivibrio clariflavus (strain DSM 19732 / NBRC 101661 / EBR45)</name>
    <name type="common">Clostridium clariflavum</name>
    <dbReference type="NCBI Taxonomy" id="720554"/>
    <lineage>
        <taxon>Bacteria</taxon>
        <taxon>Bacillati</taxon>
        <taxon>Bacillota</taxon>
        <taxon>Clostridia</taxon>
        <taxon>Eubacteriales</taxon>
        <taxon>Oscillospiraceae</taxon>
        <taxon>Acetivibrio</taxon>
    </lineage>
</organism>
<dbReference type="Gene3D" id="2.160.20.10">
    <property type="entry name" value="Single-stranded right-handed beta-helix, Pectin lyase-like"/>
    <property type="match status" value="2"/>
</dbReference>
<comment type="subcellular location">
    <subcellularLocation>
        <location evidence="1">Secreted</location>
    </subcellularLocation>
</comment>
<dbReference type="InterPro" id="IPR059226">
    <property type="entry name" value="Choice_anch_Q_dom"/>
</dbReference>
<evidence type="ECO:0000256" key="1">
    <source>
        <dbReference type="ARBA" id="ARBA00004613"/>
    </source>
</evidence>
<keyword evidence="6" id="KW-1185">Reference proteome</keyword>
<dbReference type="Proteomes" id="UP000005435">
    <property type="component" value="Chromosome"/>
</dbReference>
<dbReference type="InterPro" id="IPR036439">
    <property type="entry name" value="Dockerin_dom_sf"/>
</dbReference>
<gene>
    <name evidence="5" type="ordered locus">Clocl_3954</name>
</gene>
<dbReference type="NCBIfam" id="NF041518">
    <property type="entry name" value="choice_anch_Q"/>
    <property type="match status" value="1"/>
</dbReference>
<dbReference type="Gene3D" id="2.60.40.4130">
    <property type="match status" value="1"/>
</dbReference>
<dbReference type="HOGENOM" id="CLU_026896_0_0_9"/>
<keyword evidence="3" id="KW-0732">Signal</keyword>
<dbReference type="SUPFAM" id="SSF63446">
    <property type="entry name" value="Type I dockerin domain"/>
    <property type="match status" value="1"/>
</dbReference>